<dbReference type="GO" id="GO:0043495">
    <property type="term" value="F:protein-membrane adaptor activity"/>
    <property type="evidence" value="ECO:0007669"/>
    <property type="project" value="TreeGrafter"/>
</dbReference>
<name>A0A665UW19_ECHNA</name>
<evidence type="ECO:0000256" key="7">
    <source>
        <dbReference type="ARBA" id="ARBA00023136"/>
    </source>
</evidence>
<keyword evidence="5" id="KW-0256">Endoplasmic reticulum</keyword>
<dbReference type="InterPro" id="IPR026849">
    <property type="entry name" value="ATG2"/>
</dbReference>
<keyword evidence="6" id="KW-0445">Lipid transport</keyword>
<dbReference type="GO" id="GO:0000422">
    <property type="term" value="P:autophagy of mitochondrion"/>
    <property type="evidence" value="ECO:0007669"/>
    <property type="project" value="TreeGrafter"/>
</dbReference>
<dbReference type="GO" id="GO:0061908">
    <property type="term" value="C:phagophore"/>
    <property type="evidence" value="ECO:0007669"/>
    <property type="project" value="TreeGrafter"/>
</dbReference>
<dbReference type="GO" id="GO:0061709">
    <property type="term" value="P:reticulophagy"/>
    <property type="evidence" value="ECO:0007669"/>
    <property type="project" value="TreeGrafter"/>
</dbReference>
<evidence type="ECO:0000256" key="5">
    <source>
        <dbReference type="ARBA" id="ARBA00022824"/>
    </source>
</evidence>
<accession>A0A665UW19</accession>
<dbReference type="Proteomes" id="UP000472264">
    <property type="component" value="Chromosome 22"/>
</dbReference>
<dbReference type="GO" id="GO:0006869">
    <property type="term" value="P:lipid transport"/>
    <property type="evidence" value="ECO:0007669"/>
    <property type="project" value="UniProtKB-KW"/>
</dbReference>
<evidence type="ECO:0000256" key="1">
    <source>
        <dbReference type="ARBA" id="ARBA00004406"/>
    </source>
</evidence>
<evidence type="ECO:0000313" key="12">
    <source>
        <dbReference type="Proteomes" id="UP000472264"/>
    </source>
</evidence>
<feature type="compositionally biased region" description="Basic and acidic residues" evidence="10">
    <location>
        <begin position="444"/>
        <end position="457"/>
    </location>
</feature>
<dbReference type="PANTHER" id="PTHR13190">
    <property type="entry name" value="AUTOPHAGY-RELATED 2, ISOFORM A"/>
    <property type="match status" value="1"/>
</dbReference>
<keyword evidence="7" id="KW-0472">Membrane</keyword>
<feature type="region of interest" description="Disordered" evidence="10">
    <location>
        <begin position="1005"/>
        <end position="1039"/>
    </location>
</feature>
<dbReference type="GO" id="GO:0000045">
    <property type="term" value="P:autophagosome assembly"/>
    <property type="evidence" value="ECO:0007669"/>
    <property type="project" value="TreeGrafter"/>
</dbReference>
<evidence type="ECO:0000256" key="10">
    <source>
        <dbReference type="SAM" id="MobiDB-lite"/>
    </source>
</evidence>
<evidence type="ECO:0000256" key="9">
    <source>
        <dbReference type="ARBA" id="ARBA00024615"/>
    </source>
</evidence>
<dbReference type="GO" id="GO:0032266">
    <property type="term" value="F:phosphatidylinositol-3-phosphate binding"/>
    <property type="evidence" value="ECO:0007669"/>
    <property type="project" value="TreeGrafter"/>
</dbReference>
<feature type="region of interest" description="Disordered" evidence="10">
    <location>
        <begin position="426"/>
        <end position="461"/>
    </location>
</feature>
<dbReference type="Pfam" id="PF13329">
    <property type="entry name" value="ATG2_CAD"/>
    <property type="match status" value="3"/>
</dbReference>
<comment type="catalytic activity">
    <reaction evidence="8">
        <text>a 1,2-diacyl-sn-glycero-3-phospho-L-serine(in) = a 1,2-diacyl-sn-glycero-3-phospho-L-serine(out)</text>
        <dbReference type="Rhea" id="RHEA:38663"/>
        <dbReference type="ChEBI" id="CHEBI:57262"/>
    </reaction>
</comment>
<comment type="similarity">
    <text evidence="3">Belongs to the ATG2 family.</text>
</comment>
<dbReference type="Ensembl" id="ENSENLT00000024692.1">
    <property type="protein sequence ID" value="ENSENLP00000023908.1"/>
    <property type="gene ID" value="ENSENLG00000010764.1"/>
</dbReference>
<evidence type="ECO:0000256" key="4">
    <source>
        <dbReference type="ARBA" id="ARBA00022448"/>
    </source>
</evidence>
<evidence type="ECO:0008006" key="13">
    <source>
        <dbReference type="Google" id="ProtNLM"/>
    </source>
</evidence>
<comment type="catalytic activity">
    <reaction evidence="9">
        <text>a 1,2-diacyl-sn-glycero-3-phosphoethanolamine(in) = a 1,2-diacyl-sn-glycero-3-phosphoethanolamine(out)</text>
        <dbReference type="Rhea" id="RHEA:38895"/>
        <dbReference type="ChEBI" id="CHEBI:64612"/>
    </reaction>
</comment>
<dbReference type="GO" id="GO:0061723">
    <property type="term" value="P:glycophagy"/>
    <property type="evidence" value="ECO:0007669"/>
    <property type="project" value="TreeGrafter"/>
</dbReference>
<evidence type="ECO:0000256" key="2">
    <source>
        <dbReference type="ARBA" id="ARBA00004623"/>
    </source>
</evidence>
<dbReference type="GO" id="GO:0005789">
    <property type="term" value="C:endoplasmic reticulum membrane"/>
    <property type="evidence" value="ECO:0007669"/>
    <property type="project" value="UniProtKB-SubCell"/>
</dbReference>
<feature type="compositionally biased region" description="Acidic residues" evidence="10">
    <location>
        <begin position="427"/>
        <end position="443"/>
    </location>
</feature>
<evidence type="ECO:0000256" key="3">
    <source>
        <dbReference type="ARBA" id="ARBA00009714"/>
    </source>
</evidence>
<comment type="subcellular location">
    <subcellularLocation>
        <location evidence="1">Endoplasmic reticulum membrane</location>
        <topology evidence="1">Peripheral membrane protein</topology>
    </subcellularLocation>
    <subcellularLocation>
        <location evidence="2">Preautophagosomal structure membrane</location>
        <topology evidence="2">Peripheral membrane protein</topology>
    </subcellularLocation>
</comment>
<dbReference type="GO" id="GO:0034727">
    <property type="term" value="P:piecemeal microautophagy of the nucleus"/>
    <property type="evidence" value="ECO:0007669"/>
    <property type="project" value="TreeGrafter"/>
</dbReference>
<feature type="region of interest" description="Disordered" evidence="10">
    <location>
        <begin position="854"/>
        <end position="886"/>
    </location>
</feature>
<reference evidence="11" key="1">
    <citation type="submission" date="2021-04" db="EMBL/GenBank/DDBJ databases">
        <authorList>
            <consortium name="Wellcome Sanger Institute Data Sharing"/>
        </authorList>
    </citation>
    <scope>NUCLEOTIDE SEQUENCE [LARGE SCALE GENOMIC DNA]</scope>
</reference>
<organism evidence="11 12">
    <name type="scientific">Echeneis naucrates</name>
    <name type="common">Live sharksucker</name>
    <dbReference type="NCBI Taxonomy" id="173247"/>
    <lineage>
        <taxon>Eukaryota</taxon>
        <taxon>Metazoa</taxon>
        <taxon>Chordata</taxon>
        <taxon>Craniata</taxon>
        <taxon>Vertebrata</taxon>
        <taxon>Euteleostomi</taxon>
        <taxon>Actinopterygii</taxon>
        <taxon>Neopterygii</taxon>
        <taxon>Teleostei</taxon>
        <taxon>Neoteleostei</taxon>
        <taxon>Acanthomorphata</taxon>
        <taxon>Carangaria</taxon>
        <taxon>Carangiformes</taxon>
        <taxon>Echeneidae</taxon>
        <taxon>Echeneis</taxon>
    </lineage>
</organism>
<dbReference type="PANTHER" id="PTHR13190:SF20">
    <property type="entry name" value="AUTOPHAGY-RELATED PROTEIN 2 HOMOLOG B"/>
    <property type="match status" value="1"/>
</dbReference>
<protein>
    <recommendedName>
        <fullName evidence="13">Autophagy related 2B</fullName>
    </recommendedName>
</protein>
<dbReference type="GO" id="GO:0034045">
    <property type="term" value="C:phagophore assembly site membrane"/>
    <property type="evidence" value="ECO:0007669"/>
    <property type="project" value="UniProtKB-SubCell"/>
</dbReference>
<proteinExistence type="inferred from homology"/>
<reference evidence="11" key="3">
    <citation type="submission" date="2025-09" db="UniProtKB">
        <authorList>
            <consortium name="Ensembl"/>
        </authorList>
    </citation>
    <scope>IDENTIFICATION</scope>
</reference>
<keyword evidence="4" id="KW-0813">Transport</keyword>
<evidence type="ECO:0000256" key="8">
    <source>
        <dbReference type="ARBA" id="ARBA00024479"/>
    </source>
</evidence>
<feature type="compositionally biased region" description="Polar residues" evidence="10">
    <location>
        <begin position="1005"/>
        <end position="1023"/>
    </location>
</feature>
<sequence length="1492" mass="167121">MPWPFSESIKKRACRYLLHRYLGNFLEEKLSMDQLSLDLYQGTGSLAQVPLDKWSLNELLETADAPFEVIAGFIQTISLTVPWAALLQENCALEVKGLEMVLRPRPRAASGIEPMYWSSFMTSSMQLAKECLSQKLTDDIGESFQPFEGLEKFAETIETVLRRVKVTFLDTVIRVEHIPENSKTGIALEIRINKIVYCDETGEESSSVNVHQPTTFAHKNLQMDGITVFWDEFSDVSRAGCKSSPTPTVGVANCKKKKIVVVVNGLLKHMFIPYFCMKLRLRRISCIFRDYTILYIIYIIVSAIISQHKAFTEVFLDDSHTPTNCHVSLTVNAPVLGLVVRFPIPDLRSDQERGPWFKKSLQKEVLYLELEDLEVKTEFMGGSSPNQTKMELTFRDVIGILTKKFPNYSSMMNPTAVHSILERVTAEDDEGAEDHSLEEEEEEGAAHSLKDVCDFGKPEPSPFSSRRVMYENEEMVIPGDVAEMTEFQEKTMNNSRFILELCFPNVQLALPSKSFYEKLHNRINNDLLLWEPTAPSPVETVESMPYGVGLSVASQLINTYSKDNFSQFRSTGPDGEAAKTHYLARFKCCGKNVCYKSTLKRLMDGGTSVADIKLPSRAHPHWLEPTIYQTETPPERSSTPSEGIGLEARSMVSVAVKISSQNAERNVKEFLVAVGVRGATLQHRVVPPSLGWYDQIVDFLNVSDEPVLGYAPPTYVTTLHLHLWSCSLDYRPLHLPLRSLLIVETFSISSSVSLDHSSSTLRIILDEAALFLSDKSNAVSVNLARDYVQVVDMGTLELRITAVKPGVDGKLSEPRFELRCSSDVIHIRTCSDSCAALMNLIQYVASYGDLLPTGEPEAKASSTTQRTKDLMSEAMEETDGQHTPGPQQNGEEFIQQTFPKSCTSFIWSRIMTMTHLDQTYSSSQMRVAILTKIRDRDQEPMVKQLTSDPVQIKDDHFSQPVDGSDSSRGAVNFPIPEVRYLIKEISVIWHLYGGKDFGSATFTASPARSRGSTPYSSPSQTPVRQAKVSGRAGGGKGRNPDVLMEIQLSKLRFQHEVYPQAQVASGSAVDQPVSRQVFIVQDLEIRDRLATSQMNKFLYLYSSKEMPRKAHSNMLTVKALHMCPESGQAPQECCLRVSLMPLRLNIDQDALFFLKDFFTSLTTEVEQPLFFSKHVGSSQDPAPIISVPAQRRMSHDSFSASGREEVTNEASAPAFTDQPIFFREFRFTSEVPIRLDYHGKHVSMEQGTFAGIIIGLTQLNCSELKLRRLCYRQGLLGMDKLFSYAINEWLSDIKKNQLPGLLGGVGPIHSLVQLVQGFRDLVWLPIEQYRKDGRIVRGFQRGTASFGTSTAMAALELTNRMVRTIQAAAETAYDMVSPVPDEKDTKRIKRFTHYGLAHQPVDLREGVAKAYTVVKEGITDTALTIYDTATREHEQRGMTGAVGGVLRQLPPAVVKPLIMATEATSNVLGGMRNQIHPDARQEESQKWRQGEE</sequence>
<keyword evidence="12" id="KW-1185">Reference proteome</keyword>
<evidence type="ECO:0000256" key="6">
    <source>
        <dbReference type="ARBA" id="ARBA00023055"/>
    </source>
</evidence>
<gene>
    <name evidence="11" type="primary">atg2b</name>
</gene>
<evidence type="ECO:0000313" key="11">
    <source>
        <dbReference type="Ensembl" id="ENSENLP00000023908.1"/>
    </source>
</evidence>
<reference evidence="11" key="2">
    <citation type="submission" date="2025-08" db="UniProtKB">
        <authorList>
            <consortium name="Ensembl"/>
        </authorList>
    </citation>
    <scope>IDENTIFICATION</scope>
</reference>